<accession>A0ABV3VX68</accession>
<name>A0ABV3VX68_9BACI</name>
<dbReference type="Proteomes" id="UP001558534">
    <property type="component" value="Unassembled WGS sequence"/>
</dbReference>
<reference evidence="1 2" key="1">
    <citation type="submission" date="2024-07" db="EMBL/GenBank/DDBJ databases">
        <title>Characterization of a bacterium isolated from hydrolysated instant sea cucumber by whole-genome sequencing and metabolomics.</title>
        <authorList>
            <person name="Luo X."/>
            <person name="Zhang Z."/>
            <person name="Zheng Z."/>
            <person name="Zhang W."/>
            <person name="Ming T."/>
            <person name="Jiao L."/>
            <person name="Su X."/>
            <person name="Kong F."/>
            <person name="Xu J."/>
        </authorList>
    </citation>
    <scope>NUCLEOTIDE SEQUENCE [LARGE SCALE GENOMIC DNA]</scope>
    <source>
        <strain evidence="1 2">XL-2024</strain>
    </source>
</reference>
<evidence type="ECO:0000313" key="2">
    <source>
        <dbReference type="Proteomes" id="UP001558534"/>
    </source>
</evidence>
<comment type="caution">
    <text evidence="1">The sequence shown here is derived from an EMBL/GenBank/DDBJ whole genome shotgun (WGS) entry which is preliminary data.</text>
</comment>
<gene>
    <name evidence="1" type="ORF">AB1300_10145</name>
</gene>
<protein>
    <submittedName>
        <fullName evidence="1">Uncharacterized protein</fullName>
    </submittedName>
</protein>
<dbReference type="EMBL" id="JBFRHK010000005">
    <property type="protein sequence ID" value="MEX3745496.1"/>
    <property type="molecule type" value="Genomic_DNA"/>
</dbReference>
<proteinExistence type="predicted"/>
<organism evidence="1 2">
    <name type="scientific">Lysinibacillus xylanilyticus</name>
    <dbReference type="NCBI Taxonomy" id="582475"/>
    <lineage>
        <taxon>Bacteria</taxon>
        <taxon>Bacillati</taxon>
        <taxon>Bacillota</taxon>
        <taxon>Bacilli</taxon>
        <taxon>Bacillales</taxon>
        <taxon>Bacillaceae</taxon>
        <taxon>Lysinibacillus</taxon>
    </lineage>
</organism>
<evidence type="ECO:0000313" key="1">
    <source>
        <dbReference type="EMBL" id="MEX3745496.1"/>
    </source>
</evidence>
<keyword evidence="2" id="KW-1185">Reference proteome</keyword>
<sequence>MDEKTYFMIGALIPDHIPLSAKRLYSELILTYFELLNEAVTLLDHHHYIAIKYIENNSTWLELRVEKDCIKVSEMECEIGPSWNSLICTEEKYFKDAKFGSFHDITILKEQFENEVKEKTQMFIEEIKCINPMIVESKFFKRIFYYSAKML</sequence>
<dbReference type="RefSeq" id="WP_368636374.1">
    <property type="nucleotide sequence ID" value="NZ_JBFRHK010000005.1"/>
</dbReference>